<dbReference type="PANTHER" id="PTHR33371:SF16">
    <property type="entry name" value="MCE-FAMILY PROTEIN MCE3F"/>
    <property type="match status" value="1"/>
</dbReference>
<proteinExistence type="predicted"/>
<dbReference type="GO" id="GO:0005576">
    <property type="term" value="C:extracellular region"/>
    <property type="evidence" value="ECO:0007669"/>
    <property type="project" value="TreeGrafter"/>
</dbReference>
<comment type="caution">
    <text evidence="4">The sequence shown here is derived from an EMBL/GenBank/DDBJ whole genome shotgun (WGS) entry which is preliminary data.</text>
</comment>
<dbReference type="OrthoDB" id="4741753at2"/>
<dbReference type="Proteomes" id="UP000320876">
    <property type="component" value="Unassembled WGS sequence"/>
</dbReference>
<dbReference type="Pfam" id="PF11887">
    <property type="entry name" value="Mce4_CUP1"/>
    <property type="match status" value="1"/>
</dbReference>
<evidence type="ECO:0000313" key="4">
    <source>
        <dbReference type="EMBL" id="TQJ05551.1"/>
    </source>
</evidence>
<protein>
    <submittedName>
        <fullName evidence="4">Phospholipid/cholesterol/gamma-HCH transport system substrate-binding protein</fullName>
    </submittedName>
</protein>
<evidence type="ECO:0000313" key="5">
    <source>
        <dbReference type="Proteomes" id="UP000320876"/>
    </source>
</evidence>
<evidence type="ECO:0000256" key="1">
    <source>
        <dbReference type="SAM" id="MobiDB-lite"/>
    </source>
</evidence>
<dbReference type="RefSeq" id="WP_142001061.1">
    <property type="nucleotide sequence ID" value="NZ_VFML01000001.1"/>
</dbReference>
<reference evidence="4 5" key="1">
    <citation type="submission" date="2019-06" db="EMBL/GenBank/DDBJ databases">
        <title>Sequencing the genomes of 1000 actinobacteria strains.</title>
        <authorList>
            <person name="Klenk H.-P."/>
        </authorList>
    </citation>
    <scope>NUCLEOTIDE SEQUENCE [LARGE SCALE GENOMIC DNA]</scope>
    <source>
        <strain evidence="4 5">DSM 45679</strain>
    </source>
</reference>
<keyword evidence="5" id="KW-1185">Reference proteome</keyword>
<organism evidence="4 5">
    <name type="scientific">Amycolatopsis cihanbeyliensis</name>
    <dbReference type="NCBI Taxonomy" id="1128664"/>
    <lineage>
        <taxon>Bacteria</taxon>
        <taxon>Bacillati</taxon>
        <taxon>Actinomycetota</taxon>
        <taxon>Actinomycetes</taxon>
        <taxon>Pseudonocardiales</taxon>
        <taxon>Pseudonocardiaceae</taxon>
        <taxon>Amycolatopsis</taxon>
    </lineage>
</organism>
<feature type="domain" description="Mammalian cell entry C-terminal" evidence="3">
    <location>
        <begin position="121"/>
        <end position="308"/>
    </location>
</feature>
<dbReference type="InterPro" id="IPR024516">
    <property type="entry name" value="Mce_C"/>
</dbReference>
<dbReference type="AlphaFoldDB" id="A0A542DR24"/>
<evidence type="ECO:0000259" key="2">
    <source>
        <dbReference type="Pfam" id="PF02470"/>
    </source>
</evidence>
<dbReference type="Pfam" id="PF02470">
    <property type="entry name" value="MlaD"/>
    <property type="match status" value="1"/>
</dbReference>
<accession>A0A542DR24</accession>
<dbReference type="EMBL" id="VFML01000001">
    <property type="protein sequence ID" value="TQJ05551.1"/>
    <property type="molecule type" value="Genomic_DNA"/>
</dbReference>
<evidence type="ECO:0000259" key="3">
    <source>
        <dbReference type="Pfam" id="PF11887"/>
    </source>
</evidence>
<sequence>MLTKLVRWQVLIFCVIALVGVSYVGANYVGLQKLLFDSGYVVHARFVSGGGMFTNSEVTYRGVRVGRVGELRLTEAGMEADLVIEPDAPPIPADLDAVVASRSAAGEQYVDLRPRAGDGPMLRDGSVIVQDRTDIPLQVDTVLMNLDALVQSVPKPALRTVVDELYQATSGAGPNLQTLVDSGIDFIQTATEYVPQVTSLVTDSETVLATQVRNSEAIKSFGSDARALAEQLKKSDGDLREVITAVPPVAREVQALVRESGPRLGVLLANLLTVSTVAEVRQGGLEQLLVKAPEAVAAGSQVIRGDGAHFGLALTFFDPPPCTSGYGGTQYRDGLDTSPGGPLNTGARCTLPKGNPTGVRGSQNAPGG</sequence>
<feature type="domain" description="Mce/MlaD" evidence="2">
    <location>
        <begin position="39"/>
        <end position="114"/>
    </location>
</feature>
<dbReference type="NCBIfam" id="TIGR00996">
    <property type="entry name" value="Mtu_fam_mce"/>
    <property type="match status" value="1"/>
</dbReference>
<dbReference type="InterPro" id="IPR005693">
    <property type="entry name" value="Mce"/>
</dbReference>
<gene>
    <name evidence="4" type="ORF">FB471_5388</name>
</gene>
<feature type="region of interest" description="Disordered" evidence="1">
    <location>
        <begin position="327"/>
        <end position="368"/>
    </location>
</feature>
<dbReference type="PANTHER" id="PTHR33371">
    <property type="entry name" value="INTERMEMBRANE PHOSPHOLIPID TRANSPORT SYSTEM BINDING PROTEIN MLAD-RELATED"/>
    <property type="match status" value="1"/>
</dbReference>
<name>A0A542DR24_AMYCI</name>
<dbReference type="InterPro" id="IPR052336">
    <property type="entry name" value="MlaD_Phospholipid_Transporter"/>
</dbReference>
<dbReference type="InterPro" id="IPR003399">
    <property type="entry name" value="Mce/MlaD"/>
</dbReference>